<dbReference type="AlphaFoldDB" id="A0A0A8VC25"/>
<reference evidence="1" key="1">
    <citation type="journal article" date="2015" name="Genome Announc.">
        <title>Complete Genome Sequence of Yersinia ruckeri Strain CSF007-82, Etiologic Agent of Red Mouth Disease in Salmonid Fish.</title>
        <authorList>
            <person name="Nelson M.C."/>
            <person name="LaPatra S.E."/>
            <person name="Welch T.J."/>
            <person name="Graf J."/>
        </authorList>
    </citation>
    <scope>NUCLEOTIDE SEQUENCE</scope>
    <source>
        <strain evidence="1">CSF007-82</strain>
    </source>
</reference>
<gene>
    <name evidence="1" type="ORF">CSF007_6790</name>
</gene>
<protein>
    <submittedName>
        <fullName evidence="1">Uncharacterized protein</fullName>
    </submittedName>
</protein>
<sequence length="39" mass="4499">MIFFSHAVMWTPCMMVSAERQTAKIITFSYVQQETRATG</sequence>
<name>A0A0A8VC25_YERRU</name>
<accession>A0A0A8VC25</accession>
<proteinExistence type="predicted"/>
<evidence type="ECO:0000313" key="1">
    <source>
        <dbReference type="EMBL" id="CEK27115.1"/>
    </source>
</evidence>
<dbReference type="EMBL" id="LN681231">
    <property type="protein sequence ID" value="CEK27115.1"/>
    <property type="molecule type" value="Genomic_DNA"/>
</dbReference>
<organism evidence="1">
    <name type="scientific">Yersinia ruckeri</name>
    <dbReference type="NCBI Taxonomy" id="29486"/>
    <lineage>
        <taxon>Bacteria</taxon>
        <taxon>Pseudomonadati</taxon>
        <taxon>Pseudomonadota</taxon>
        <taxon>Gammaproteobacteria</taxon>
        <taxon>Enterobacterales</taxon>
        <taxon>Yersiniaceae</taxon>
        <taxon>Yersinia</taxon>
    </lineage>
</organism>